<feature type="region of interest" description="Disordered" evidence="1">
    <location>
        <begin position="455"/>
        <end position="492"/>
    </location>
</feature>
<evidence type="ECO:0000256" key="1">
    <source>
        <dbReference type="SAM" id="MobiDB-lite"/>
    </source>
</evidence>
<gene>
    <name evidence="2" type="ORF">ACH5RR_037863</name>
</gene>
<proteinExistence type="predicted"/>
<keyword evidence="3" id="KW-1185">Reference proteome</keyword>
<sequence length="492" mass="55066">MSGDPAEICKDALAIVAAWLLSSMYEDYRPAAAVVGDDDDQLPPPLISDDEISDDDSLVDVPILSSISGKEAAAEVGGNDQEPPPAPKKLKIVFPKRPAPDGGGDDQEQVQQPVPKKLKIIFPKRPAPDGGGDDQEQVQQPVPKKLKIIFPKKQPPPSKELEASNDDAQVEDQILSSIYENRPVAGGGNVQQPAPEINISSSKRVKRMNLRAEYILILRLMLDYHTQFWVIPSANSDDFHQFVTENGLEDISQQDLKRAILFMEQTFHKTVRNRGRNTHFSDDYLDQRFQLSTLIWGGPPPPPPPPDQQSNNNQDIKGKAVVADQDLDDDEDGDDGDDDFGGDLDIEADDEEQDDAMDIAILRIILDYKMNNYGIIPEADSDDLYRILERVPVMRNIQQDELVDRILLLEERYGIIEFDKITGYFPAFITPSRQEIYNLSGRIWSREDPFVINQNYSSESSVDDVDEHREQDQGGADENRDDEGDDLGGVED</sequence>
<dbReference type="InterPro" id="IPR007592">
    <property type="entry name" value="GEBP"/>
</dbReference>
<comment type="caution">
    <text evidence="2">The sequence shown here is derived from an EMBL/GenBank/DDBJ whole genome shotgun (WGS) entry which is preliminary data.</text>
</comment>
<feature type="region of interest" description="Disordered" evidence="1">
    <location>
        <begin position="293"/>
        <end position="314"/>
    </location>
</feature>
<dbReference type="AlphaFoldDB" id="A0ABD2Y7E5"/>
<name>A0ABD2Y7E5_9GENT</name>
<evidence type="ECO:0000313" key="3">
    <source>
        <dbReference type="Proteomes" id="UP001630127"/>
    </source>
</evidence>
<feature type="compositionally biased region" description="Acidic residues" evidence="1">
    <location>
        <begin position="479"/>
        <end position="492"/>
    </location>
</feature>
<protein>
    <submittedName>
        <fullName evidence="2">Uncharacterized protein</fullName>
    </submittedName>
</protein>
<dbReference type="PANTHER" id="PTHR31662">
    <property type="entry name" value="BNAANNG10740D PROTEIN-RELATED"/>
    <property type="match status" value="1"/>
</dbReference>
<feature type="compositionally biased region" description="Acidic residues" evidence="1">
    <location>
        <begin position="48"/>
        <end position="58"/>
    </location>
</feature>
<dbReference type="Proteomes" id="UP001630127">
    <property type="component" value="Unassembled WGS sequence"/>
</dbReference>
<dbReference type="EMBL" id="JBJUIK010000015">
    <property type="protein sequence ID" value="KAL3503414.1"/>
    <property type="molecule type" value="Genomic_DNA"/>
</dbReference>
<feature type="region of interest" description="Disordered" evidence="1">
    <location>
        <begin position="35"/>
        <end position="167"/>
    </location>
</feature>
<organism evidence="2 3">
    <name type="scientific">Cinchona calisaya</name>
    <dbReference type="NCBI Taxonomy" id="153742"/>
    <lineage>
        <taxon>Eukaryota</taxon>
        <taxon>Viridiplantae</taxon>
        <taxon>Streptophyta</taxon>
        <taxon>Embryophyta</taxon>
        <taxon>Tracheophyta</taxon>
        <taxon>Spermatophyta</taxon>
        <taxon>Magnoliopsida</taxon>
        <taxon>eudicotyledons</taxon>
        <taxon>Gunneridae</taxon>
        <taxon>Pentapetalae</taxon>
        <taxon>asterids</taxon>
        <taxon>lamiids</taxon>
        <taxon>Gentianales</taxon>
        <taxon>Rubiaceae</taxon>
        <taxon>Cinchonoideae</taxon>
        <taxon>Cinchoneae</taxon>
        <taxon>Cinchona</taxon>
    </lineage>
</organism>
<feature type="compositionally biased region" description="Pro residues" evidence="1">
    <location>
        <begin position="298"/>
        <end position="307"/>
    </location>
</feature>
<dbReference type="PANTHER" id="PTHR31662:SF38">
    <property type="entry name" value="PROTEIN PFC0760C-LIKE"/>
    <property type="match status" value="1"/>
</dbReference>
<reference evidence="2 3" key="1">
    <citation type="submission" date="2024-11" db="EMBL/GenBank/DDBJ databases">
        <title>A near-complete genome assembly of Cinchona calisaya.</title>
        <authorList>
            <person name="Lian D.C."/>
            <person name="Zhao X.W."/>
            <person name="Wei L."/>
        </authorList>
    </citation>
    <scope>NUCLEOTIDE SEQUENCE [LARGE SCALE GENOMIC DNA]</scope>
    <source>
        <tissue evidence="2">Nenye</tissue>
    </source>
</reference>
<accession>A0ABD2Y7E5</accession>
<evidence type="ECO:0000313" key="2">
    <source>
        <dbReference type="EMBL" id="KAL3503414.1"/>
    </source>
</evidence>
<feature type="region of interest" description="Disordered" evidence="1">
    <location>
        <begin position="326"/>
        <end position="351"/>
    </location>
</feature>